<dbReference type="InterPro" id="IPR002347">
    <property type="entry name" value="SDR_fam"/>
</dbReference>
<keyword evidence="6" id="KW-1133">Transmembrane helix</keyword>
<evidence type="ECO:0000256" key="6">
    <source>
        <dbReference type="SAM" id="Phobius"/>
    </source>
</evidence>
<comment type="cofactor">
    <cofactor evidence="1">
        <name>heme</name>
        <dbReference type="ChEBI" id="CHEBI:30413"/>
    </cofactor>
</comment>
<dbReference type="AlphaFoldDB" id="A0A438N8N0"/>
<dbReference type="PROSITE" id="PS00086">
    <property type="entry name" value="CYTOCHROME_P450"/>
    <property type="match status" value="1"/>
</dbReference>
<evidence type="ECO:0000256" key="3">
    <source>
        <dbReference type="ARBA" id="ARBA00022723"/>
    </source>
</evidence>
<feature type="transmembrane region" description="Helical" evidence="6">
    <location>
        <begin position="283"/>
        <end position="306"/>
    </location>
</feature>
<proteinExistence type="inferred from homology"/>
<organism evidence="7 8">
    <name type="scientific">Exophiala mesophila</name>
    <name type="common">Black yeast-like fungus</name>
    <dbReference type="NCBI Taxonomy" id="212818"/>
    <lineage>
        <taxon>Eukaryota</taxon>
        <taxon>Fungi</taxon>
        <taxon>Dikarya</taxon>
        <taxon>Ascomycota</taxon>
        <taxon>Pezizomycotina</taxon>
        <taxon>Eurotiomycetes</taxon>
        <taxon>Chaetothyriomycetidae</taxon>
        <taxon>Chaetothyriales</taxon>
        <taxon>Herpotrichiellaceae</taxon>
        <taxon>Exophiala</taxon>
    </lineage>
</organism>
<keyword evidence="5" id="KW-0408">Iron</keyword>
<dbReference type="GO" id="GO:0016705">
    <property type="term" value="F:oxidoreductase activity, acting on paired donors, with incorporation or reduction of molecular oxygen"/>
    <property type="evidence" value="ECO:0007669"/>
    <property type="project" value="InterPro"/>
</dbReference>
<dbReference type="InterPro" id="IPR017972">
    <property type="entry name" value="Cyt_P450_CS"/>
</dbReference>
<dbReference type="EMBL" id="NAJM01000014">
    <property type="protein sequence ID" value="RVX72136.1"/>
    <property type="molecule type" value="Genomic_DNA"/>
</dbReference>
<keyword evidence="6" id="KW-0812">Transmembrane</keyword>
<dbReference type="Gene3D" id="1.10.630.10">
    <property type="entry name" value="Cytochrome P450"/>
    <property type="match status" value="1"/>
</dbReference>
<dbReference type="InterPro" id="IPR036291">
    <property type="entry name" value="NAD(P)-bd_dom_sf"/>
</dbReference>
<dbReference type="PANTHER" id="PTHR24305:SF166">
    <property type="entry name" value="CYTOCHROME P450 12A4, MITOCHONDRIAL-RELATED"/>
    <property type="match status" value="1"/>
</dbReference>
<dbReference type="PRINTS" id="PR00081">
    <property type="entry name" value="GDHRDH"/>
</dbReference>
<accession>A0A438N8N0</accession>
<keyword evidence="6" id="KW-0472">Membrane</keyword>
<evidence type="ECO:0000256" key="2">
    <source>
        <dbReference type="ARBA" id="ARBA00010617"/>
    </source>
</evidence>
<keyword evidence="3" id="KW-0479">Metal-binding</keyword>
<gene>
    <name evidence="7" type="ORF">B0A52_04734</name>
</gene>
<dbReference type="Proteomes" id="UP000288859">
    <property type="component" value="Unassembled WGS sequence"/>
</dbReference>
<dbReference type="SUPFAM" id="SSF51735">
    <property type="entry name" value="NAD(P)-binding Rossmann-fold domains"/>
    <property type="match status" value="1"/>
</dbReference>
<evidence type="ECO:0000313" key="7">
    <source>
        <dbReference type="EMBL" id="RVX72136.1"/>
    </source>
</evidence>
<evidence type="ECO:0000256" key="1">
    <source>
        <dbReference type="ARBA" id="ARBA00001971"/>
    </source>
</evidence>
<dbReference type="VEuPathDB" id="FungiDB:PV10_03155"/>
<evidence type="ECO:0000313" key="8">
    <source>
        <dbReference type="Proteomes" id="UP000288859"/>
    </source>
</evidence>
<evidence type="ECO:0000256" key="4">
    <source>
        <dbReference type="ARBA" id="ARBA00023002"/>
    </source>
</evidence>
<dbReference type="VEuPathDB" id="FungiDB:PV10_01000"/>
<dbReference type="GO" id="GO:0005506">
    <property type="term" value="F:iron ion binding"/>
    <property type="evidence" value="ECO:0007669"/>
    <property type="project" value="InterPro"/>
</dbReference>
<dbReference type="Gene3D" id="3.40.50.720">
    <property type="entry name" value="NAD(P)-binding Rossmann-like Domain"/>
    <property type="match status" value="1"/>
</dbReference>
<dbReference type="Pfam" id="PF00067">
    <property type="entry name" value="p450"/>
    <property type="match status" value="1"/>
</dbReference>
<comment type="caution">
    <text evidence="7">The sequence shown here is derived from an EMBL/GenBank/DDBJ whole genome shotgun (WGS) entry which is preliminary data.</text>
</comment>
<dbReference type="Pfam" id="PF00106">
    <property type="entry name" value="adh_short"/>
    <property type="match status" value="1"/>
</dbReference>
<dbReference type="SUPFAM" id="SSF48264">
    <property type="entry name" value="Cytochrome P450"/>
    <property type="match status" value="1"/>
</dbReference>
<dbReference type="OrthoDB" id="1470350at2759"/>
<keyword evidence="4" id="KW-0560">Oxidoreductase</keyword>
<comment type="similarity">
    <text evidence="2">Belongs to the cytochrome P450 family.</text>
</comment>
<reference evidence="7 8" key="1">
    <citation type="submission" date="2017-03" db="EMBL/GenBank/DDBJ databases">
        <title>Genomes of endolithic fungi from Antarctica.</title>
        <authorList>
            <person name="Coleine C."/>
            <person name="Masonjones S."/>
            <person name="Stajich J.E."/>
        </authorList>
    </citation>
    <scope>NUCLEOTIDE SEQUENCE [LARGE SCALE GENOMIC DNA]</scope>
    <source>
        <strain evidence="7 8">CCFEE 6314</strain>
    </source>
</reference>
<dbReference type="GO" id="GO:0004497">
    <property type="term" value="F:monooxygenase activity"/>
    <property type="evidence" value="ECO:0007669"/>
    <property type="project" value="InterPro"/>
</dbReference>
<dbReference type="InterPro" id="IPR001128">
    <property type="entry name" value="Cyt_P450"/>
</dbReference>
<dbReference type="CDD" id="cd11070">
    <property type="entry name" value="CYP56-like"/>
    <property type="match status" value="1"/>
</dbReference>
<dbReference type="InterPro" id="IPR050121">
    <property type="entry name" value="Cytochrome_P450_monoxygenase"/>
</dbReference>
<dbReference type="InterPro" id="IPR036396">
    <property type="entry name" value="Cyt_P450_sf"/>
</dbReference>
<name>A0A438N8N0_EXOME</name>
<dbReference type="GO" id="GO:0020037">
    <property type="term" value="F:heme binding"/>
    <property type="evidence" value="ECO:0007669"/>
    <property type="project" value="InterPro"/>
</dbReference>
<evidence type="ECO:0000256" key="5">
    <source>
        <dbReference type="ARBA" id="ARBA00023004"/>
    </source>
</evidence>
<protein>
    <submittedName>
        <fullName evidence="7">Uncharacterized protein</fullName>
    </submittedName>
</protein>
<sequence length="865" mass="95451">MARIFITGSSDGLGSLAARALVKRGHSVVLHARNEQRAEDARKACPNAETVLIADLSDISQTKKLAEDVNALGEFDAVIHNAGIYTGPYRKTKQGWPAIFAVNTLSPYILTSLIHPTPKRLVFVSSGLHSGGDPSCKDLTWAERGERGFSDHRAYADTKLHNILLAAAVAHRWPNVQSNSLDPGWVATKMGGSSAPGDIGAAIDTYVQLVDGSVTETGKYWFQCKVRSPKKEADSPDVQQKLLDQLEAITGLKLPILYTVNTASIKAQAVIAVHRSKHSLNKIMSILFVPVYLSLAYLAWTVFVIAQNYLVARKIGLPILISPVNPAGPLWLSTKEILRPIFERLPFGLGEWSSLSHPGWTFPQGFKIHERYGEAFIIVSPGGNDVILAAPTAADDVMRRRNDFIKDPSKYSMLDIYGPNLDTVNGKEWDRHRKITVPPFNEKNSALVWKESAVQADLLLDQWCTKSEVTSTYADVHDAALAVLCGAGFGMSGTLNPDVRDKDDNDKAVTEIQGYRQTLGLLLSNLMSLIVASALLRSGVPEWMSWGGMRRTLVAREDFKKLMAQLLAQETTAFEQGNLDRHNLMSALVRAQEQSKATDIKQQVPGTVKAGLSEDEVYGNLFIYNLAGHETTASSIEFALVLLAMNPRWQDWIGEEIDAVRREDESATWFYETTFPALSRSLALMYETLRLYGPVPQMPRATFDASRRLKIRDHEYLLPPHTNITLNFAALHTHPDLWGDDAFEFRPDRWLVQDAGAAAKGTTTTSPTLLEPKPGSLVAWSSGPRVCPGKKFSQVEFTRIMFGLFADGTRVQLVQKNGESLQDARHRAGQILRGAKVELTLSLAECEQIGLKWVRNQSKGSGSQG</sequence>
<dbReference type="PANTHER" id="PTHR24305">
    <property type="entry name" value="CYTOCHROME P450"/>
    <property type="match status" value="1"/>
</dbReference>